<name>A0ABN9EH50_9NEOB</name>
<dbReference type="EMBL" id="CATNWA010015529">
    <property type="protein sequence ID" value="CAI9584195.1"/>
    <property type="molecule type" value="Genomic_DNA"/>
</dbReference>
<comment type="caution">
    <text evidence="1">The sequence shown here is derived from an EMBL/GenBank/DDBJ whole genome shotgun (WGS) entry which is preliminary data.</text>
</comment>
<accession>A0ABN9EH50</accession>
<evidence type="ECO:0000313" key="2">
    <source>
        <dbReference type="Proteomes" id="UP001162483"/>
    </source>
</evidence>
<organism evidence="1 2">
    <name type="scientific">Staurois parvus</name>
    <dbReference type="NCBI Taxonomy" id="386267"/>
    <lineage>
        <taxon>Eukaryota</taxon>
        <taxon>Metazoa</taxon>
        <taxon>Chordata</taxon>
        <taxon>Craniata</taxon>
        <taxon>Vertebrata</taxon>
        <taxon>Euteleostomi</taxon>
        <taxon>Amphibia</taxon>
        <taxon>Batrachia</taxon>
        <taxon>Anura</taxon>
        <taxon>Neobatrachia</taxon>
        <taxon>Ranoidea</taxon>
        <taxon>Ranidae</taxon>
        <taxon>Staurois</taxon>
    </lineage>
</organism>
<sequence>MSINATCQCPSMPPANAHQCHINATYQCLPVHINATYQCPSELPFSVTYQCQSVPPISAANQCHLSVPCPSMTPIGAHQCSLSVPITAASLRTSVKDKNHLFTKFY</sequence>
<evidence type="ECO:0000313" key="1">
    <source>
        <dbReference type="EMBL" id="CAI9584195.1"/>
    </source>
</evidence>
<protein>
    <submittedName>
        <fullName evidence="1">Uncharacterized protein</fullName>
    </submittedName>
</protein>
<gene>
    <name evidence="1" type="ORF">SPARVUS_LOCUS9950519</name>
</gene>
<keyword evidence="2" id="KW-1185">Reference proteome</keyword>
<dbReference type="Proteomes" id="UP001162483">
    <property type="component" value="Unassembled WGS sequence"/>
</dbReference>
<feature type="non-terminal residue" evidence="1">
    <location>
        <position position="106"/>
    </location>
</feature>
<reference evidence="1" key="1">
    <citation type="submission" date="2023-05" db="EMBL/GenBank/DDBJ databases">
        <authorList>
            <person name="Stuckert A."/>
        </authorList>
    </citation>
    <scope>NUCLEOTIDE SEQUENCE</scope>
</reference>
<proteinExistence type="predicted"/>